<dbReference type="PROSITE" id="PS50191">
    <property type="entry name" value="CRAL_TRIO"/>
    <property type="match status" value="1"/>
</dbReference>
<feature type="domain" description="PH" evidence="9">
    <location>
        <begin position="741"/>
        <end position="857"/>
    </location>
</feature>
<evidence type="ECO:0000259" key="10">
    <source>
        <dbReference type="PROSITE" id="PS50010"/>
    </source>
</evidence>
<evidence type="ECO:0000259" key="8">
    <source>
        <dbReference type="PROSITE" id="PS50002"/>
    </source>
</evidence>
<dbReference type="SUPFAM" id="SSF48065">
    <property type="entry name" value="DBL homology domain (DH-domain)"/>
    <property type="match status" value="1"/>
</dbReference>
<dbReference type="InterPro" id="IPR035899">
    <property type="entry name" value="DBL_dom_sf"/>
</dbReference>
<dbReference type="AlphaFoldDB" id="A0AAU9XJ03"/>
<dbReference type="EMBL" id="CALNXJ010000046">
    <property type="protein sequence ID" value="CAH3149758.1"/>
    <property type="molecule type" value="Genomic_DNA"/>
</dbReference>
<evidence type="ECO:0000256" key="5">
    <source>
        <dbReference type="ARBA" id="ARBA00022658"/>
    </source>
</evidence>
<proteinExistence type="predicted"/>
<feature type="domain" description="DH" evidence="10">
    <location>
        <begin position="550"/>
        <end position="729"/>
    </location>
</feature>
<organism evidence="12 13">
    <name type="scientific">Pocillopora meandrina</name>
    <dbReference type="NCBI Taxonomy" id="46732"/>
    <lineage>
        <taxon>Eukaryota</taxon>
        <taxon>Metazoa</taxon>
        <taxon>Cnidaria</taxon>
        <taxon>Anthozoa</taxon>
        <taxon>Hexacorallia</taxon>
        <taxon>Scleractinia</taxon>
        <taxon>Astrocoeniina</taxon>
        <taxon>Pocilloporidae</taxon>
        <taxon>Pocillopora</taxon>
    </lineage>
</organism>
<dbReference type="Gene3D" id="1.20.58.60">
    <property type="match status" value="1"/>
</dbReference>
<dbReference type="InterPro" id="IPR011993">
    <property type="entry name" value="PH-like_dom_sf"/>
</dbReference>
<comment type="caution">
    <text evidence="12">The sequence shown here is derived from an EMBL/GenBank/DDBJ whole genome shotgun (WGS) entry which is preliminary data.</text>
</comment>
<feature type="domain" description="CRAL-TRIO" evidence="11">
    <location>
        <begin position="1"/>
        <end position="156"/>
    </location>
</feature>
<evidence type="ECO:0000313" key="12">
    <source>
        <dbReference type="EMBL" id="CAH3149758.1"/>
    </source>
</evidence>
<dbReference type="SMART" id="SM00233">
    <property type="entry name" value="PH"/>
    <property type="match status" value="1"/>
</dbReference>
<dbReference type="Pfam" id="PF00018">
    <property type="entry name" value="SH3_1"/>
    <property type="match status" value="1"/>
</dbReference>
<dbReference type="GO" id="GO:0005085">
    <property type="term" value="F:guanyl-nucleotide exchange factor activity"/>
    <property type="evidence" value="ECO:0007669"/>
    <property type="project" value="UniProtKB-KW"/>
</dbReference>
<dbReference type="SMART" id="SM00150">
    <property type="entry name" value="SPEC"/>
    <property type="match status" value="1"/>
</dbReference>
<dbReference type="Pfam" id="PF00621">
    <property type="entry name" value="RhoGEF"/>
    <property type="match status" value="1"/>
</dbReference>
<evidence type="ECO:0000256" key="4">
    <source>
        <dbReference type="ARBA" id="ARBA00022553"/>
    </source>
</evidence>
<dbReference type="Proteomes" id="UP001159428">
    <property type="component" value="Unassembled WGS sequence"/>
</dbReference>
<evidence type="ECO:0000256" key="1">
    <source>
        <dbReference type="ARBA" id="ARBA00004496"/>
    </source>
</evidence>
<dbReference type="Pfam" id="PF13716">
    <property type="entry name" value="CRAL_TRIO_2"/>
    <property type="match status" value="1"/>
</dbReference>
<dbReference type="CDD" id="cd11856">
    <property type="entry name" value="SH3_p47phox_like"/>
    <property type="match status" value="1"/>
</dbReference>
<dbReference type="SUPFAM" id="SSF46966">
    <property type="entry name" value="Spectrin repeat"/>
    <property type="match status" value="1"/>
</dbReference>
<dbReference type="Gene3D" id="2.30.30.40">
    <property type="entry name" value="SH3 Domains"/>
    <property type="match status" value="1"/>
</dbReference>
<keyword evidence="2 6" id="KW-0728">SH3 domain</keyword>
<dbReference type="PANTHER" id="PTHR22826:SF211">
    <property type="entry name" value="LD43457P"/>
    <property type="match status" value="1"/>
</dbReference>
<evidence type="ECO:0000256" key="6">
    <source>
        <dbReference type="PROSITE-ProRule" id="PRU00192"/>
    </source>
</evidence>
<feature type="compositionally biased region" description="Basic and acidic residues" evidence="7">
    <location>
        <begin position="942"/>
        <end position="955"/>
    </location>
</feature>
<keyword evidence="5" id="KW-0344">Guanine-nucleotide releasing factor</keyword>
<dbReference type="SMART" id="SM00326">
    <property type="entry name" value="SH3"/>
    <property type="match status" value="1"/>
</dbReference>
<keyword evidence="13" id="KW-1185">Reference proteome</keyword>
<evidence type="ECO:0000313" key="13">
    <source>
        <dbReference type="Proteomes" id="UP001159428"/>
    </source>
</evidence>
<dbReference type="SUPFAM" id="SSF52087">
    <property type="entry name" value="CRAL/TRIO domain"/>
    <property type="match status" value="1"/>
</dbReference>
<dbReference type="InterPro" id="IPR055251">
    <property type="entry name" value="SOS1_NGEF_PH"/>
</dbReference>
<dbReference type="InterPro" id="IPR001452">
    <property type="entry name" value="SH3_domain"/>
</dbReference>
<dbReference type="Gene3D" id="1.20.900.10">
    <property type="entry name" value="Dbl homology (DH) domain"/>
    <property type="match status" value="1"/>
</dbReference>
<dbReference type="CDD" id="cd00170">
    <property type="entry name" value="SEC14"/>
    <property type="match status" value="1"/>
</dbReference>
<dbReference type="InterPro" id="IPR001849">
    <property type="entry name" value="PH_domain"/>
</dbReference>
<protein>
    <recommendedName>
        <fullName evidence="14">Guanine nucleotide exchange factor DBS</fullName>
    </recommendedName>
</protein>
<sequence>MEIAALLQEKYAFLTGAQAKNGCLFVTIPEHPKFGNLSDQDTERILKYLVELASDELVQKGFILVLDRRKDKWEAVESCLQKLQKCFPPKACINVVYVLKPQGFIQKYSKLSFVAGGSLRDSKMRVVSLNCAAELEEYIDKSQLTEELGGSLQYRHEQWVQYRTAIERFKRMWQNIKENMESAFQVGVTLLDCIHPKQRDGDDEWYTPDIIANAAELKEFLVKLEAMENDIEKLWKEQKAMIQYGLKECLFEREINQTTGLLLSSLSNLSAMTDLGDSRDDAQSMLNELAEFADKSTQELLDKAKGLMAKGLKMIESHEQSKESIKMKCDKIKELCDKFDKAVLKREDDLKKAIYIHECVEMVNKWCNTGEDLLQLIGRSKSSEGAEKALEEVDNFLKSPQGMNIAKVTRNMTLISTALGNKTLISKVKDSSKRISEVIDMKAKHEKRLKKLVVKQPVQPVSAFPGSQASIPGEQKDYKCKFSQQLNLKSPVQRRMIEFKKSNAPESPKQPVSIVLESLQVQDGMHSSLSEPSIQRDIVDGTDSSEAAKKWSQAMKELIQTEKDYVYDLEHIVKGYLKEFARAGKKIPADLRGKRNIIFGNIEQIYEFHKNDFLRELESCQDQPSLVGATFIKKSNEFEMYARYCKNKRSSEALELDYINLPFFKECQERLAHRLPLSAYLLKPVQRITKYQQLLSKMMKLTLRNSTAYDDLEKALDTMEGVLRHVNDVMHSCCIRGFPGNLAEQGKLLLQDSFMVWETNKSLKVLPLKGGRQRQVFMYEKSIIFSKKDVQETSKEAVLYKYRKDIKTCDVGFTETVPDAPEKFELWRNGRSEVFLLQPVSLEVKTRWVKEIRNLLQSQFDQVKEQSTIHDRWKSTSALSSAPTSTESQLRSRSQSSFSIASSVAASNNNSNRYSNIMERNNASDDDDGFDTDEFDSDNSDESPHNEPEQNDSHYDAHTSTEFVNLTDNDNKDLPSSGTKYVAVAGYDAVESTEISFQEGDTLELLRVGQEGWWFARHQRTVEEGWVPASYLDMMAD</sequence>
<keyword evidence="4" id="KW-0597">Phosphoprotein</keyword>
<comment type="subcellular location">
    <subcellularLocation>
        <location evidence="1">Cytoplasm</location>
    </subcellularLocation>
</comment>
<name>A0AAU9XJ03_9CNID</name>
<dbReference type="SUPFAM" id="SSF50729">
    <property type="entry name" value="PH domain-like"/>
    <property type="match status" value="1"/>
</dbReference>
<dbReference type="InterPro" id="IPR000219">
    <property type="entry name" value="DH_dom"/>
</dbReference>
<dbReference type="PROSITE" id="PS50003">
    <property type="entry name" value="PH_DOMAIN"/>
    <property type="match status" value="1"/>
</dbReference>
<dbReference type="InterPro" id="IPR001251">
    <property type="entry name" value="CRAL-TRIO_dom"/>
</dbReference>
<evidence type="ECO:0000256" key="2">
    <source>
        <dbReference type="ARBA" id="ARBA00022443"/>
    </source>
</evidence>
<feature type="region of interest" description="Disordered" evidence="7">
    <location>
        <begin position="909"/>
        <end position="955"/>
    </location>
</feature>
<dbReference type="SUPFAM" id="SSF50044">
    <property type="entry name" value="SH3-domain"/>
    <property type="match status" value="1"/>
</dbReference>
<dbReference type="InterPro" id="IPR051336">
    <property type="entry name" value="RhoGEF_Guanine_NuclExch_SF"/>
</dbReference>
<evidence type="ECO:0008006" key="14">
    <source>
        <dbReference type="Google" id="ProtNLM"/>
    </source>
</evidence>
<dbReference type="PROSITE" id="PS50010">
    <property type="entry name" value="DH_2"/>
    <property type="match status" value="1"/>
</dbReference>
<dbReference type="InterPro" id="IPR018159">
    <property type="entry name" value="Spectrin/alpha-actinin"/>
</dbReference>
<feature type="compositionally biased region" description="Low complexity" evidence="7">
    <location>
        <begin position="875"/>
        <end position="896"/>
    </location>
</feature>
<evidence type="ECO:0000256" key="7">
    <source>
        <dbReference type="SAM" id="MobiDB-lite"/>
    </source>
</evidence>
<dbReference type="Gene3D" id="2.30.29.30">
    <property type="entry name" value="Pleckstrin-homology domain (PH domain)/Phosphotyrosine-binding domain (PTB)"/>
    <property type="match status" value="1"/>
</dbReference>
<dbReference type="InterPro" id="IPR036865">
    <property type="entry name" value="CRAL-TRIO_dom_sf"/>
</dbReference>
<dbReference type="GO" id="GO:0005737">
    <property type="term" value="C:cytoplasm"/>
    <property type="evidence" value="ECO:0007669"/>
    <property type="project" value="UniProtKB-SubCell"/>
</dbReference>
<dbReference type="Pfam" id="PF22697">
    <property type="entry name" value="SOS1_NGEF_PH"/>
    <property type="match status" value="1"/>
</dbReference>
<dbReference type="PROSITE" id="PS50002">
    <property type="entry name" value="SH3"/>
    <property type="match status" value="1"/>
</dbReference>
<evidence type="ECO:0000259" key="11">
    <source>
        <dbReference type="PROSITE" id="PS50191"/>
    </source>
</evidence>
<evidence type="ECO:0000256" key="3">
    <source>
        <dbReference type="ARBA" id="ARBA00022490"/>
    </source>
</evidence>
<dbReference type="PANTHER" id="PTHR22826">
    <property type="entry name" value="RHO GUANINE EXCHANGE FACTOR-RELATED"/>
    <property type="match status" value="1"/>
</dbReference>
<feature type="compositionally biased region" description="Acidic residues" evidence="7">
    <location>
        <begin position="924"/>
        <end position="941"/>
    </location>
</feature>
<evidence type="ECO:0000259" key="9">
    <source>
        <dbReference type="PROSITE" id="PS50003"/>
    </source>
</evidence>
<feature type="domain" description="SH3" evidence="8">
    <location>
        <begin position="976"/>
        <end position="1037"/>
    </location>
</feature>
<gene>
    <name evidence="12" type="ORF">PMEA_00024482</name>
</gene>
<dbReference type="InterPro" id="IPR036028">
    <property type="entry name" value="SH3-like_dom_sf"/>
</dbReference>
<keyword evidence="3" id="KW-0963">Cytoplasm</keyword>
<feature type="region of interest" description="Disordered" evidence="7">
    <location>
        <begin position="871"/>
        <end position="896"/>
    </location>
</feature>
<dbReference type="SMART" id="SM00325">
    <property type="entry name" value="RhoGEF"/>
    <property type="match status" value="1"/>
</dbReference>
<dbReference type="CDD" id="cd00160">
    <property type="entry name" value="RhoGEF"/>
    <property type="match status" value="1"/>
</dbReference>
<reference evidence="12 13" key="1">
    <citation type="submission" date="2022-05" db="EMBL/GenBank/DDBJ databases">
        <authorList>
            <consortium name="Genoscope - CEA"/>
            <person name="William W."/>
        </authorList>
    </citation>
    <scope>NUCLEOTIDE SEQUENCE [LARGE SCALE GENOMIC DNA]</scope>
</reference>
<accession>A0AAU9XJ03</accession>